<keyword evidence="1 5" id="KW-0949">S-adenosyl-L-methionine</keyword>
<keyword evidence="8" id="KW-0808">Transferase</keyword>
<dbReference type="SFLD" id="SFLDG01060">
    <property type="entry name" value="BATS_domain_containing"/>
    <property type="match status" value="1"/>
</dbReference>
<evidence type="ECO:0000256" key="2">
    <source>
        <dbReference type="ARBA" id="ARBA00022723"/>
    </source>
</evidence>
<dbReference type="EC" id="2.8.1.6" evidence="8"/>
<dbReference type="PANTHER" id="PTHR43726:SF1">
    <property type="entry name" value="BIOTIN SYNTHASE"/>
    <property type="match status" value="1"/>
</dbReference>
<keyword evidence="3 5" id="KW-0408">Iron</keyword>
<keyword evidence="2" id="KW-0479">Metal-binding</keyword>
<dbReference type="GO" id="GO:0046872">
    <property type="term" value="F:metal ion binding"/>
    <property type="evidence" value="ECO:0007669"/>
    <property type="project" value="UniProtKB-KW"/>
</dbReference>
<dbReference type="SFLD" id="SFLDG01082">
    <property type="entry name" value="B12-binding_domain_containing"/>
    <property type="match status" value="1"/>
</dbReference>
<evidence type="ECO:0000256" key="5">
    <source>
        <dbReference type="PIRSR" id="PIRSR004762-1"/>
    </source>
</evidence>
<dbReference type="EMBL" id="JAASRM010000001">
    <property type="protein sequence ID" value="NIK88428.1"/>
    <property type="molecule type" value="Genomic_DNA"/>
</dbReference>
<dbReference type="PANTHER" id="PTHR43726">
    <property type="entry name" value="3-METHYLORNITHINE SYNTHASE"/>
    <property type="match status" value="1"/>
</dbReference>
<feature type="domain" description="Radical SAM core" evidence="7">
    <location>
        <begin position="62"/>
        <end position="291"/>
    </location>
</feature>
<feature type="binding site" evidence="5">
    <location>
        <position position="76"/>
    </location>
    <ligand>
        <name>[4Fe-4S] cluster</name>
        <dbReference type="ChEBI" id="CHEBI:49883"/>
        <note>4Fe-4S-S-AdoMet</note>
    </ligand>
</feature>
<dbReference type="SMART" id="SM00729">
    <property type="entry name" value="Elp3"/>
    <property type="match status" value="1"/>
</dbReference>
<organism evidence="8 9">
    <name type="scientific">Rhizomicrobium palustre</name>
    <dbReference type="NCBI Taxonomy" id="189966"/>
    <lineage>
        <taxon>Bacteria</taxon>
        <taxon>Pseudomonadati</taxon>
        <taxon>Pseudomonadota</taxon>
        <taxon>Alphaproteobacteria</taxon>
        <taxon>Micropepsales</taxon>
        <taxon>Micropepsaceae</taxon>
        <taxon>Rhizomicrobium</taxon>
    </lineage>
</organism>
<dbReference type="InterPro" id="IPR024021">
    <property type="entry name" value="FeFe-hyd_HydE_rSAM"/>
</dbReference>
<feature type="binding site" evidence="6">
    <location>
        <position position="183"/>
    </location>
    <ligand>
        <name>S-adenosyl-L-methionine</name>
        <dbReference type="ChEBI" id="CHEBI:59789"/>
    </ligand>
</feature>
<dbReference type="NCBIfam" id="TIGR03956">
    <property type="entry name" value="rSAM_HydE"/>
    <property type="match status" value="1"/>
</dbReference>
<dbReference type="RefSeq" id="WP_167082607.1">
    <property type="nucleotide sequence ID" value="NZ_BAAADC010000001.1"/>
</dbReference>
<dbReference type="GO" id="GO:0004076">
    <property type="term" value="F:biotin synthase activity"/>
    <property type="evidence" value="ECO:0007669"/>
    <property type="project" value="UniProtKB-EC"/>
</dbReference>
<evidence type="ECO:0000256" key="1">
    <source>
        <dbReference type="ARBA" id="ARBA00022691"/>
    </source>
</evidence>
<evidence type="ECO:0000256" key="4">
    <source>
        <dbReference type="ARBA" id="ARBA00023014"/>
    </source>
</evidence>
<dbReference type="InterPro" id="IPR034422">
    <property type="entry name" value="HydE/PylB-like"/>
</dbReference>
<feature type="binding site" evidence="5">
    <location>
        <position position="80"/>
    </location>
    <ligand>
        <name>[4Fe-4S] cluster</name>
        <dbReference type="ChEBI" id="CHEBI:49883"/>
        <note>4Fe-4S-S-AdoMet</note>
    </ligand>
</feature>
<comment type="cofactor">
    <cofactor evidence="5">
        <name>[4Fe-4S] cluster</name>
        <dbReference type="ChEBI" id="CHEBI:49883"/>
    </cofactor>
    <text evidence="5">Binds 1 [4Fe-4S] cluster. The cluster is coordinated with 3 cysteines and an exchangeable S-adenosyl-L-methionine.</text>
</comment>
<sequence length="382" mass="42006">MNFCTPATKKGSRPSSPEFAELAAKPELTRADLIKLLSAKAEDEIEAVRAEAERVLLAECGNGVYLRGLVEASNACACDCLYCGIRKSNREVNRYTLSLEDILSCARQCAEMGYGSMVIQSGERADKKFIDLIEEAVRRIRIETVSEKQPEGLGITLCIGQQTKETYQRLYAAGAHRYLLRIESTNPKLFAAIHPAEQSFESRVECLKLLREVGYQVGTGVMIGLPGQTLEDLADDILFFSTLDIDMIGMGPFIPHAGTPLGDLPCPDVAERLRLAFLMIAVTRLKLRDVNIAATTALQALDPIGREKGLRFGANVIMPQMSPTEVRADYQLYPGKPCIDENAKDCQSCLNMRVEFAGRKIGLYAWGDSLHARKRQTGGGHG</sequence>
<dbReference type="CDD" id="cd01335">
    <property type="entry name" value="Radical_SAM"/>
    <property type="match status" value="1"/>
</dbReference>
<evidence type="ECO:0000256" key="3">
    <source>
        <dbReference type="ARBA" id="ARBA00023004"/>
    </source>
</evidence>
<evidence type="ECO:0000256" key="6">
    <source>
        <dbReference type="PIRSR" id="PIRSR004762-2"/>
    </source>
</evidence>
<dbReference type="InterPro" id="IPR058240">
    <property type="entry name" value="rSAM_sf"/>
</dbReference>
<feature type="binding site" evidence="5">
    <location>
        <position position="83"/>
    </location>
    <ligand>
        <name>[4Fe-4S] cluster</name>
        <dbReference type="ChEBI" id="CHEBI:49883"/>
        <note>4Fe-4S-S-AdoMet</note>
    </ligand>
</feature>
<dbReference type="SFLD" id="SFLDG01280">
    <property type="entry name" value="HydE/PylB-like"/>
    <property type="match status" value="1"/>
</dbReference>
<feature type="binding site" evidence="6">
    <location>
        <position position="203"/>
    </location>
    <ligand>
        <name>S-adenosyl-L-methionine</name>
        <dbReference type="ChEBI" id="CHEBI:59789"/>
    </ligand>
</feature>
<protein>
    <submittedName>
        <fullName evidence="8">Biotin synthase</fullName>
        <ecNumber evidence="8">2.8.1.6</ecNumber>
    </submittedName>
</protein>
<evidence type="ECO:0000313" key="9">
    <source>
        <dbReference type="Proteomes" id="UP000570514"/>
    </source>
</evidence>
<evidence type="ECO:0000313" key="8">
    <source>
        <dbReference type="EMBL" id="NIK88428.1"/>
    </source>
</evidence>
<dbReference type="Gene3D" id="3.20.20.70">
    <property type="entry name" value="Aldolase class I"/>
    <property type="match status" value="1"/>
</dbReference>
<accession>A0A846MXV7</accession>
<dbReference type="Pfam" id="PF04055">
    <property type="entry name" value="Radical_SAM"/>
    <property type="match status" value="1"/>
</dbReference>
<dbReference type="InterPro" id="IPR013785">
    <property type="entry name" value="Aldolase_TIM"/>
</dbReference>
<keyword evidence="9" id="KW-1185">Reference proteome</keyword>
<dbReference type="InterPro" id="IPR006638">
    <property type="entry name" value="Elp3/MiaA/NifB-like_rSAM"/>
</dbReference>
<dbReference type="InterPro" id="IPR007197">
    <property type="entry name" value="rSAM"/>
</dbReference>
<comment type="caution">
    <text evidence="8">The sequence shown here is derived from an EMBL/GenBank/DDBJ whole genome shotgun (WGS) entry which is preliminary data.</text>
</comment>
<proteinExistence type="predicted"/>
<keyword evidence="5" id="KW-0004">4Fe-4S</keyword>
<dbReference type="GO" id="GO:0051539">
    <property type="term" value="F:4 iron, 4 sulfur cluster binding"/>
    <property type="evidence" value="ECO:0007669"/>
    <property type="project" value="UniProtKB-KW"/>
</dbReference>
<dbReference type="Proteomes" id="UP000570514">
    <property type="component" value="Unassembled WGS sequence"/>
</dbReference>
<evidence type="ECO:0000259" key="7">
    <source>
        <dbReference type="PROSITE" id="PS51918"/>
    </source>
</evidence>
<reference evidence="8 9" key="1">
    <citation type="submission" date="2020-03" db="EMBL/GenBank/DDBJ databases">
        <title>Genomic Encyclopedia of Type Strains, Phase IV (KMG-IV): sequencing the most valuable type-strain genomes for metagenomic binning, comparative biology and taxonomic classification.</title>
        <authorList>
            <person name="Goeker M."/>
        </authorList>
    </citation>
    <scope>NUCLEOTIDE SEQUENCE [LARGE SCALE GENOMIC DNA]</scope>
    <source>
        <strain evidence="8 9">DSM 19867</strain>
    </source>
</reference>
<dbReference type="AlphaFoldDB" id="A0A846MXV7"/>
<name>A0A846MXV7_9PROT</name>
<gene>
    <name evidence="8" type="ORF">FHS83_001746</name>
</gene>
<keyword evidence="4 5" id="KW-0411">Iron-sulfur</keyword>
<dbReference type="PIRSF" id="PIRSF004762">
    <property type="entry name" value="CHP00423"/>
    <property type="match status" value="1"/>
</dbReference>
<dbReference type="SUPFAM" id="SSF102114">
    <property type="entry name" value="Radical SAM enzymes"/>
    <property type="match status" value="1"/>
</dbReference>
<dbReference type="PROSITE" id="PS51918">
    <property type="entry name" value="RADICAL_SAM"/>
    <property type="match status" value="1"/>
</dbReference>
<dbReference type="SFLD" id="SFLDS00029">
    <property type="entry name" value="Radical_SAM"/>
    <property type="match status" value="1"/>
</dbReference>